<sequence>MEGCKHTRRAATVDSVGEGGAFRAARTTWTPDRTGGGGGSGIPSLRRRRISLRRQSPTPMPTTHSVAVDNRRYYAHIANAAEVESRRPTLWYGLRRASSLPPLPTRDLHRRTPILAMVRPPVTTKLLLGLYSLFYSCTIALDARRFHKRYTILSEYGEKFLPRIKMKTRDHSRRIINNRGDATENDL</sequence>
<dbReference type="Proteomes" id="UP000475862">
    <property type="component" value="Unassembled WGS sequence"/>
</dbReference>
<gene>
    <name evidence="1" type="ORF">AGLY_017061</name>
</gene>
<protein>
    <submittedName>
        <fullName evidence="1">Uncharacterized protein</fullName>
    </submittedName>
</protein>
<proteinExistence type="predicted"/>
<dbReference type="EMBL" id="VYZN01001031">
    <property type="protein sequence ID" value="KAE9522540.1"/>
    <property type="molecule type" value="Genomic_DNA"/>
</dbReference>
<accession>A0A6G0SVX5</accession>
<evidence type="ECO:0000313" key="1">
    <source>
        <dbReference type="EMBL" id="KAE9522540.1"/>
    </source>
</evidence>
<evidence type="ECO:0000313" key="2">
    <source>
        <dbReference type="Proteomes" id="UP000475862"/>
    </source>
</evidence>
<dbReference type="AlphaFoldDB" id="A0A6G0SVX5"/>
<keyword evidence="2" id="KW-1185">Reference proteome</keyword>
<reference evidence="1 2" key="1">
    <citation type="submission" date="2019-08" db="EMBL/GenBank/DDBJ databases">
        <title>The genome of the soybean aphid Biotype 1, its phylome, world population structure and adaptation to the North American continent.</title>
        <authorList>
            <person name="Giordano R."/>
            <person name="Donthu R.K."/>
            <person name="Hernandez A.G."/>
            <person name="Wright C.L."/>
            <person name="Zimin A.V."/>
        </authorList>
    </citation>
    <scope>NUCLEOTIDE SEQUENCE [LARGE SCALE GENOMIC DNA]</scope>
    <source>
        <tissue evidence="1">Whole aphids</tissue>
    </source>
</reference>
<comment type="caution">
    <text evidence="1">The sequence shown here is derived from an EMBL/GenBank/DDBJ whole genome shotgun (WGS) entry which is preliminary data.</text>
</comment>
<organism evidence="1 2">
    <name type="scientific">Aphis glycines</name>
    <name type="common">Soybean aphid</name>
    <dbReference type="NCBI Taxonomy" id="307491"/>
    <lineage>
        <taxon>Eukaryota</taxon>
        <taxon>Metazoa</taxon>
        <taxon>Ecdysozoa</taxon>
        <taxon>Arthropoda</taxon>
        <taxon>Hexapoda</taxon>
        <taxon>Insecta</taxon>
        <taxon>Pterygota</taxon>
        <taxon>Neoptera</taxon>
        <taxon>Paraneoptera</taxon>
        <taxon>Hemiptera</taxon>
        <taxon>Sternorrhyncha</taxon>
        <taxon>Aphidomorpha</taxon>
        <taxon>Aphidoidea</taxon>
        <taxon>Aphididae</taxon>
        <taxon>Aphidini</taxon>
        <taxon>Aphis</taxon>
        <taxon>Aphis</taxon>
    </lineage>
</organism>
<name>A0A6G0SVX5_APHGL</name>